<dbReference type="InterPro" id="IPR009056">
    <property type="entry name" value="Cyt_c-like_dom"/>
</dbReference>
<dbReference type="PANTHER" id="PTHR33546:SF1">
    <property type="entry name" value="LARGE, MULTIFUNCTIONAL SECRETED PROTEIN"/>
    <property type="match status" value="1"/>
</dbReference>
<name>A0A7X2ZW47_9FLAO</name>
<dbReference type="InterPro" id="IPR011042">
    <property type="entry name" value="6-blade_b-propeller_TolB-like"/>
</dbReference>
<reference evidence="6 7" key="1">
    <citation type="journal article" date="2019" name="Mar. Drugs">
        <title>Comparative Genomics and CAZyme Genome Repertoires of Marine Zobellia amurskyensis KMM 3526(T) and Zobellia laminariae KMM 3676(T).</title>
        <authorList>
            <person name="Chernysheva N."/>
            <person name="Bystritskaya E."/>
            <person name="Stenkova A."/>
            <person name="Golovkin I."/>
            <person name="Nedashkovskaya O."/>
            <person name="Isaeva M."/>
        </authorList>
    </citation>
    <scope>NUCLEOTIDE SEQUENCE [LARGE SCALE GENOMIC DNA]</scope>
    <source>
        <strain evidence="6 7">KMM 3526</strain>
    </source>
</reference>
<evidence type="ECO:0000256" key="3">
    <source>
        <dbReference type="ARBA" id="ARBA00023004"/>
    </source>
</evidence>
<dbReference type="InterPro" id="IPR011041">
    <property type="entry name" value="Quinoprot_gluc/sorb_DH_b-prop"/>
</dbReference>
<keyword evidence="1 4" id="KW-0349">Heme</keyword>
<dbReference type="AlphaFoldDB" id="A0A7X2ZW47"/>
<dbReference type="GO" id="GO:0009055">
    <property type="term" value="F:electron transfer activity"/>
    <property type="evidence" value="ECO:0007669"/>
    <property type="project" value="InterPro"/>
</dbReference>
<dbReference type="Gene3D" id="1.10.760.10">
    <property type="entry name" value="Cytochrome c-like domain"/>
    <property type="match status" value="1"/>
</dbReference>
<dbReference type="InterPro" id="IPR016024">
    <property type="entry name" value="ARM-type_fold"/>
</dbReference>
<dbReference type="Pfam" id="PF00034">
    <property type="entry name" value="Cytochrom_C"/>
    <property type="match status" value="1"/>
</dbReference>
<accession>A0A7X2ZW47</accession>
<dbReference type="Gene3D" id="1.25.10.10">
    <property type="entry name" value="Leucine-rich Repeat Variant"/>
    <property type="match status" value="1"/>
</dbReference>
<dbReference type="InterPro" id="IPR055557">
    <property type="entry name" value="DUF7133"/>
</dbReference>
<dbReference type="EMBL" id="RCNR01000042">
    <property type="protein sequence ID" value="MUH37508.1"/>
    <property type="molecule type" value="Genomic_DNA"/>
</dbReference>
<organism evidence="6 7">
    <name type="scientific">Zobellia amurskyensis</name>
    <dbReference type="NCBI Taxonomy" id="248905"/>
    <lineage>
        <taxon>Bacteria</taxon>
        <taxon>Pseudomonadati</taxon>
        <taxon>Bacteroidota</taxon>
        <taxon>Flavobacteriia</taxon>
        <taxon>Flavobacteriales</taxon>
        <taxon>Flavobacteriaceae</taxon>
        <taxon>Zobellia</taxon>
    </lineage>
</organism>
<keyword evidence="2 4" id="KW-0479">Metal-binding</keyword>
<dbReference type="RefSeq" id="WP_155600783.1">
    <property type="nucleotide sequence ID" value="NZ_RCNR01000042.1"/>
</dbReference>
<dbReference type="SUPFAM" id="SSF48371">
    <property type="entry name" value="ARM repeat"/>
    <property type="match status" value="1"/>
</dbReference>
<dbReference type="Pfam" id="PF23500">
    <property type="entry name" value="DUF7133"/>
    <property type="match status" value="1"/>
</dbReference>
<comment type="caution">
    <text evidence="6">The sequence shown here is derived from an EMBL/GenBank/DDBJ whole genome shotgun (WGS) entry which is preliminary data.</text>
</comment>
<evidence type="ECO:0000256" key="4">
    <source>
        <dbReference type="PROSITE-ProRule" id="PRU00433"/>
    </source>
</evidence>
<dbReference type="InterPro" id="IPR036909">
    <property type="entry name" value="Cyt_c-like_dom_sf"/>
</dbReference>
<sequence length="753" mass="84259">MNQSFYQLPNRSTTQKSLFVTSALILLALGSCKKEKPVYADVIYTKPTLVKDPPVVFMSPEESMKTMHLPEGYHMELVASEPMINEPVTIAWGPDGKLYVAEMLTYMQDIDGTNENEPWSRVSVLEDTDGDGKMDKSTVFVDSLILPRIILPLDDRILIGETYNRSLYTYRDTDGDNVADEKKLVLENNKRDNANLEHQSATMIWGLDNYLYLSNGSLRYRFTRGEMEIDTLRDAPSGQWGMTQDEIGQLYYSSAGGETPALGYQQHPYYGTLEMEGKWEEGFEKVWPIIGTPDVQGGFGRLREDGTLNHFTASCGQSIFLGDKLSMYGDLFIPEPVGRLIRRAKVNLVNGKKVLSNPYGETEFLASTDTNFRPVDTQTGPDGCLYVVDMYRGIIQEGNWVRKGSFLRPVVERKGFDKNVGKGRIYRIVHEEIAPSKQEDLLHKTNNELLEYLHHPNGWYRLTAQKVLVLKQDKSTVSDLKDMVTGGTPFIGSMLGDTDYALGRLHAIWTLDGLDAIDKPLVLAALQDEDARVRAAALRVSEPFLKSGDASVFEAVQALKSDKDPEVLQQVVLSLNSAKDKMGKETISEIMAANPSNEAIATIGEESLKEVPLEIEKIKKQYVLQNSNTRKRIVEGYNNFKNLCAACHGMNGTGIEGMAPSLVGSPRVTAKDWNITVKILLNGLTGPVDGKEYSGVMAGMKQQDDDYIASVVTYIRMHLNNEKGVGGWQVSKVRKEQEGREDYWTIEELEKSK</sequence>
<proteinExistence type="predicted"/>
<evidence type="ECO:0000313" key="6">
    <source>
        <dbReference type="EMBL" id="MUH37508.1"/>
    </source>
</evidence>
<dbReference type="Proteomes" id="UP000540519">
    <property type="component" value="Unassembled WGS sequence"/>
</dbReference>
<dbReference type="Gene3D" id="2.120.10.30">
    <property type="entry name" value="TolB, C-terminal domain"/>
    <property type="match status" value="1"/>
</dbReference>
<keyword evidence="3 4" id="KW-0408">Iron</keyword>
<evidence type="ECO:0000313" key="7">
    <source>
        <dbReference type="Proteomes" id="UP000540519"/>
    </source>
</evidence>
<dbReference type="PROSITE" id="PS51007">
    <property type="entry name" value="CYTC"/>
    <property type="match status" value="1"/>
</dbReference>
<dbReference type="PANTHER" id="PTHR33546">
    <property type="entry name" value="LARGE, MULTIFUNCTIONAL SECRETED PROTEIN-RELATED"/>
    <property type="match status" value="1"/>
</dbReference>
<evidence type="ECO:0000256" key="2">
    <source>
        <dbReference type="ARBA" id="ARBA00022723"/>
    </source>
</evidence>
<feature type="domain" description="Cytochrome c" evidence="5">
    <location>
        <begin position="631"/>
        <end position="719"/>
    </location>
</feature>
<dbReference type="SUPFAM" id="SSF50952">
    <property type="entry name" value="Soluble quinoprotein glucose dehydrogenase"/>
    <property type="match status" value="1"/>
</dbReference>
<dbReference type="GO" id="GO:0020037">
    <property type="term" value="F:heme binding"/>
    <property type="evidence" value="ECO:0007669"/>
    <property type="project" value="InterPro"/>
</dbReference>
<evidence type="ECO:0000259" key="5">
    <source>
        <dbReference type="PROSITE" id="PS51007"/>
    </source>
</evidence>
<dbReference type="SUPFAM" id="SSF46626">
    <property type="entry name" value="Cytochrome c"/>
    <property type="match status" value="1"/>
</dbReference>
<dbReference type="InterPro" id="IPR011989">
    <property type="entry name" value="ARM-like"/>
</dbReference>
<gene>
    <name evidence="6" type="ORF">D9O36_16780</name>
</gene>
<keyword evidence="7" id="KW-1185">Reference proteome</keyword>
<dbReference type="OrthoDB" id="9808161at2"/>
<dbReference type="GO" id="GO:0046872">
    <property type="term" value="F:metal ion binding"/>
    <property type="evidence" value="ECO:0007669"/>
    <property type="project" value="UniProtKB-KW"/>
</dbReference>
<protein>
    <submittedName>
        <fullName evidence="6">Cytochrome C</fullName>
    </submittedName>
</protein>
<evidence type="ECO:0000256" key="1">
    <source>
        <dbReference type="ARBA" id="ARBA00022617"/>
    </source>
</evidence>